<keyword evidence="2" id="KW-0862">Zinc</keyword>
<comment type="caution">
    <text evidence="6">The sequence shown here is derived from an EMBL/GenBank/DDBJ whole genome shotgun (WGS) entry which is preliminary data.</text>
</comment>
<evidence type="ECO:0000256" key="2">
    <source>
        <dbReference type="ARBA" id="ARBA00022833"/>
    </source>
</evidence>
<dbReference type="Gene3D" id="3.90.1280.10">
    <property type="entry name" value="HSP33 redox switch-like"/>
    <property type="match status" value="1"/>
</dbReference>
<proteinExistence type="predicted"/>
<keyword evidence="3" id="KW-1015">Disulfide bond</keyword>
<evidence type="ECO:0000313" key="6">
    <source>
        <dbReference type="EMBL" id="GAX77688.1"/>
    </source>
</evidence>
<dbReference type="SUPFAM" id="SSF64397">
    <property type="entry name" value="Hsp33 domain"/>
    <property type="match status" value="1"/>
</dbReference>
<dbReference type="GO" id="GO:0051082">
    <property type="term" value="F:unfolded protein binding"/>
    <property type="evidence" value="ECO:0007669"/>
    <property type="project" value="InterPro"/>
</dbReference>
<keyword evidence="7" id="KW-1185">Reference proteome</keyword>
<dbReference type="OrthoDB" id="10264121at2759"/>
<keyword evidence="5" id="KW-0676">Redox-active center</keyword>
<dbReference type="GO" id="GO:0044183">
    <property type="term" value="F:protein folding chaperone"/>
    <property type="evidence" value="ECO:0007669"/>
    <property type="project" value="TreeGrafter"/>
</dbReference>
<evidence type="ECO:0000256" key="4">
    <source>
        <dbReference type="ARBA" id="ARBA00023186"/>
    </source>
</evidence>
<dbReference type="EMBL" id="BEGY01000026">
    <property type="protein sequence ID" value="GAX77688.1"/>
    <property type="molecule type" value="Genomic_DNA"/>
</dbReference>
<dbReference type="PANTHER" id="PTHR30111">
    <property type="entry name" value="33 KDA CHAPERONIN"/>
    <property type="match status" value="1"/>
</dbReference>
<accession>A0A250X3N9</accession>
<evidence type="ECO:0000256" key="3">
    <source>
        <dbReference type="ARBA" id="ARBA00023157"/>
    </source>
</evidence>
<dbReference type="Proteomes" id="UP000232323">
    <property type="component" value="Unassembled WGS sequence"/>
</dbReference>
<dbReference type="AlphaFoldDB" id="A0A250X3N9"/>
<sequence>MLAHKTGIQSRPLSLYPSAARNHTRNRRLLCSASASKEDILIRSLSELGEVAVLVADATNLVTDAVRRHKTAPTASAALGRALVGTMLIGAFRKDEEVTQVSFKGTGPLGTVMAIANAKGKVKGRVDNVTADPPLREDGKLNVGEAVGAGVLAVVRSHPMEPKPYTGMVPIVTGEVAEDLANYLVSMVRLVAEDLANYLVDSEQTNSAIGLGVSLNRDCSVRSAGGFLVQILPFCSEETLIILEANLGGLPSVTNMLNSGLSAQDISDKILSGLGAAPDTSALIPTYGPCEEAALKERMIRAVASLGEAEVRDIMATEGKIEVCCEFCNEKYQFQEEEVLSYLR</sequence>
<dbReference type="SUPFAM" id="SSF118352">
    <property type="entry name" value="HSP33 redox switch-like"/>
    <property type="match status" value="1"/>
</dbReference>
<dbReference type="Pfam" id="PF01430">
    <property type="entry name" value="HSP33"/>
    <property type="match status" value="2"/>
</dbReference>
<dbReference type="InterPro" id="IPR016153">
    <property type="entry name" value="Heat_shock_Hsp33_N"/>
</dbReference>
<organism evidence="6 7">
    <name type="scientific">Chlamydomonas eustigma</name>
    <dbReference type="NCBI Taxonomy" id="1157962"/>
    <lineage>
        <taxon>Eukaryota</taxon>
        <taxon>Viridiplantae</taxon>
        <taxon>Chlorophyta</taxon>
        <taxon>core chlorophytes</taxon>
        <taxon>Chlorophyceae</taxon>
        <taxon>CS clade</taxon>
        <taxon>Chlamydomonadales</taxon>
        <taxon>Chlamydomonadaceae</taxon>
        <taxon>Chlamydomonas</taxon>
    </lineage>
</organism>
<gene>
    <name evidence="6" type="ORF">CEUSTIGMA_g5131.t1</name>
</gene>
<dbReference type="GO" id="GO:0042026">
    <property type="term" value="P:protein refolding"/>
    <property type="evidence" value="ECO:0007669"/>
    <property type="project" value="TreeGrafter"/>
</dbReference>
<keyword evidence="1" id="KW-0963">Cytoplasm</keyword>
<evidence type="ECO:0000256" key="5">
    <source>
        <dbReference type="ARBA" id="ARBA00023284"/>
    </source>
</evidence>
<dbReference type="PANTHER" id="PTHR30111:SF1">
    <property type="entry name" value="33 KDA CHAPERONIN"/>
    <property type="match status" value="1"/>
</dbReference>
<keyword evidence="4" id="KW-0143">Chaperone</keyword>
<dbReference type="GO" id="GO:0005737">
    <property type="term" value="C:cytoplasm"/>
    <property type="evidence" value="ECO:0007669"/>
    <property type="project" value="InterPro"/>
</dbReference>
<evidence type="ECO:0000256" key="1">
    <source>
        <dbReference type="ARBA" id="ARBA00022490"/>
    </source>
</evidence>
<dbReference type="InterPro" id="IPR000397">
    <property type="entry name" value="Heat_shock_Hsp33"/>
</dbReference>
<reference evidence="6 7" key="1">
    <citation type="submission" date="2017-08" db="EMBL/GenBank/DDBJ databases">
        <title>Acidophilic green algal genome provides insights into adaptation to an acidic environment.</title>
        <authorList>
            <person name="Hirooka S."/>
            <person name="Hirose Y."/>
            <person name="Kanesaki Y."/>
            <person name="Higuchi S."/>
            <person name="Fujiwara T."/>
            <person name="Onuma R."/>
            <person name="Era A."/>
            <person name="Ohbayashi R."/>
            <person name="Uzuka A."/>
            <person name="Nozaki H."/>
            <person name="Yoshikawa H."/>
            <person name="Miyagishima S.Y."/>
        </authorList>
    </citation>
    <scope>NUCLEOTIDE SEQUENCE [LARGE SCALE GENOMIC DNA]</scope>
    <source>
        <strain evidence="6 7">NIES-2499</strain>
    </source>
</reference>
<name>A0A250X3N9_9CHLO</name>
<dbReference type="STRING" id="1157962.A0A250X3N9"/>
<dbReference type="PIRSF" id="PIRSF005261">
    <property type="entry name" value="Heat_shock_Hsp33"/>
    <property type="match status" value="1"/>
</dbReference>
<dbReference type="InterPro" id="IPR016154">
    <property type="entry name" value="Heat_shock_Hsp33_C"/>
</dbReference>
<evidence type="ECO:0008006" key="8">
    <source>
        <dbReference type="Google" id="ProtNLM"/>
    </source>
</evidence>
<dbReference type="CDD" id="cd00498">
    <property type="entry name" value="Hsp33"/>
    <property type="match status" value="1"/>
</dbReference>
<evidence type="ECO:0000313" key="7">
    <source>
        <dbReference type="Proteomes" id="UP000232323"/>
    </source>
</evidence>
<protein>
    <recommendedName>
        <fullName evidence="8">33 kDa chaperonin</fullName>
    </recommendedName>
</protein>
<dbReference type="Gene3D" id="3.55.30.10">
    <property type="entry name" value="Hsp33 domain"/>
    <property type="match status" value="2"/>
</dbReference>